<reference evidence="4 5" key="1">
    <citation type="submission" date="2014-11" db="EMBL/GenBank/DDBJ databases">
        <authorList>
            <person name="Zhu J."/>
            <person name="Qi W."/>
            <person name="Song R."/>
        </authorList>
    </citation>
    <scope>NUCLEOTIDE SEQUENCE [LARGE SCALE GENOMIC DNA]</scope>
</reference>
<dbReference type="InterPro" id="IPR035979">
    <property type="entry name" value="RBD_domain_sf"/>
</dbReference>
<gene>
    <name evidence="4" type="ORF">Vbra_15513</name>
</gene>
<sequence length="292" mass="31846">MAETTAIAQLLQALQAQQQGQPAAAMPLNTPAAASSQPTDVEVAIPSADFDYELQQEDLRSLMAVFGQVLGVSVNPMEGSATVTFAREESALEAVRELNGVWLRPYSQRLGVRVVSGPTTRTGRPSRESAGASASAAGGGGDGGQGKGRKQMCRLELVDVFGQEPEFNITLRMLGDNNSNILHILNEAWKLVDIHIKGKATNQAPASERLHLTITSSDAQAYRTARDLAEDLFAAICDQFRDFCKVKGLPPPHSMGFRRHDYIEDMSQPNKLNYIGHRERWSLMGGLMHDRD</sequence>
<dbReference type="AlphaFoldDB" id="A0A0G4FJV8"/>
<dbReference type="Pfam" id="PF00076">
    <property type="entry name" value="RRM_1"/>
    <property type="match status" value="1"/>
</dbReference>
<proteinExistence type="predicted"/>
<evidence type="ECO:0000256" key="2">
    <source>
        <dbReference type="SAM" id="MobiDB-lite"/>
    </source>
</evidence>
<dbReference type="InterPro" id="IPR055256">
    <property type="entry name" value="KH_1_KHDC4/BBP-like"/>
</dbReference>
<dbReference type="GO" id="GO:0003723">
    <property type="term" value="F:RNA binding"/>
    <property type="evidence" value="ECO:0007669"/>
    <property type="project" value="UniProtKB-UniRule"/>
</dbReference>
<evidence type="ECO:0000313" key="5">
    <source>
        <dbReference type="Proteomes" id="UP000041254"/>
    </source>
</evidence>
<dbReference type="Gene3D" id="3.30.70.330">
    <property type="match status" value="1"/>
</dbReference>
<dbReference type="InParanoid" id="A0A0G4FJV8"/>
<dbReference type="InterPro" id="IPR000504">
    <property type="entry name" value="RRM_dom"/>
</dbReference>
<dbReference type="STRING" id="1169540.A0A0G4FJV8"/>
<feature type="compositionally biased region" description="Gly residues" evidence="2">
    <location>
        <begin position="137"/>
        <end position="146"/>
    </location>
</feature>
<evidence type="ECO:0000313" key="4">
    <source>
        <dbReference type="EMBL" id="CEM13674.1"/>
    </source>
</evidence>
<dbReference type="InterPro" id="IPR036612">
    <property type="entry name" value="KH_dom_type_1_sf"/>
</dbReference>
<dbReference type="OrthoDB" id="377772at2759"/>
<organism evidence="4 5">
    <name type="scientific">Vitrella brassicaformis (strain CCMP3155)</name>
    <dbReference type="NCBI Taxonomy" id="1169540"/>
    <lineage>
        <taxon>Eukaryota</taxon>
        <taxon>Sar</taxon>
        <taxon>Alveolata</taxon>
        <taxon>Colpodellida</taxon>
        <taxon>Vitrellaceae</taxon>
        <taxon>Vitrella</taxon>
    </lineage>
</organism>
<dbReference type="Gene3D" id="3.30.1370.10">
    <property type="entry name" value="K Homology domain, type 1"/>
    <property type="match status" value="1"/>
</dbReference>
<keyword evidence="1" id="KW-0694">RNA-binding</keyword>
<keyword evidence="5" id="KW-1185">Reference proteome</keyword>
<feature type="region of interest" description="Disordered" evidence="2">
    <location>
        <begin position="116"/>
        <end position="148"/>
    </location>
</feature>
<evidence type="ECO:0000259" key="3">
    <source>
        <dbReference type="PROSITE" id="PS50102"/>
    </source>
</evidence>
<dbReference type="PhylomeDB" id="A0A0G4FJV8"/>
<dbReference type="EMBL" id="CDMY01000447">
    <property type="protein sequence ID" value="CEM13674.1"/>
    <property type="molecule type" value="Genomic_DNA"/>
</dbReference>
<dbReference type="PROSITE" id="PS50102">
    <property type="entry name" value="RRM"/>
    <property type="match status" value="1"/>
</dbReference>
<dbReference type="SUPFAM" id="SSF54928">
    <property type="entry name" value="RNA-binding domain, RBD"/>
    <property type="match status" value="1"/>
</dbReference>
<name>A0A0G4FJV8_VITBC</name>
<dbReference type="InterPro" id="IPR012677">
    <property type="entry name" value="Nucleotide-bd_a/b_plait_sf"/>
</dbReference>
<protein>
    <recommendedName>
        <fullName evidence="3">RRM domain-containing protein</fullName>
    </recommendedName>
</protein>
<evidence type="ECO:0000256" key="1">
    <source>
        <dbReference type="PROSITE-ProRule" id="PRU00176"/>
    </source>
</evidence>
<dbReference type="OMA" id="QNITIWH"/>
<dbReference type="SMART" id="SM00360">
    <property type="entry name" value="RRM"/>
    <property type="match status" value="1"/>
</dbReference>
<feature type="domain" description="RRM" evidence="3">
    <location>
        <begin position="43"/>
        <end position="117"/>
    </location>
</feature>
<dbReference type="VEuPathDB" id="CryptoDB:Vbra_15513"/>
<dbReference type="Proteomes" id="UP000041254">
    <property type="component" value="Unassembled WGS sequence"/>
</dbReference>
<dbReference type="Pfam" id="PF22675">
    <property type="entry name" value="KH-I_KHDC4-BBP"/>
    <property type="match status" value="1"/>
</dbReference>
<accession>A0A0G4FJV8</accession>
<dbReference type="CDD" id="cd00590">
    <property type="entry name" value="RRM_SF"/>
    <property type="match status" value="1"/>
</dbReference>